<evidence type="ECO:0000256" key="2">
    <source>
        <dbReference type="ARBA" id="ARBA00012438"/>
    </source>
</evidence>
<dbReference type="PRINTS" id="PR00344">
    <property type="entry name" value="BCTRLSENSOR"/>
</dbReference>
<evidence type="ECO:0000259" key="8">
    <source>
        <dbReference type="PROSITE" id="PS50109"/>
    </source>
</evidence>
<organism evidence="9 10">
    <name type="scientific">Geoalkalibacter ferrihydriticus DSM 17813</name>
    <dbReference type="NCBI Taxonomy" id="1121915"/>
    <lineage>
        <taxon>Bacteria</taxon>
        <taxon>Pseudomonadati</taxon>
        <taxon>Thermodesulfobacteriota</taxon>
        <taxon>Desulfuromonadia</taxon>
        <taxon>Desulfuromonadales</taxon>
        <taxon>Geoalkalibacteraceae</taxon>
        <taxon>Geoalkalibacter</taxon>
    </lineage>
</organism>
<dbReference type="GO" id="GO:0000155">
    <property type="term" value="F:phosphorelay sensor kinase activity"/>
    <property type="evidence" value="ECO:0007669"/>
    <property type="project" value="InterPro"/>
</dbReference>
<dbReference type="Proteomes" id="UP000035068">
    <property type="component" value="Unassembled WGS sequence"/>
</dbReference>
<dbReference type="PANTHER" id="PTHR42878">
    <property type="entry name" value="TWO-COMPONENT HISTIDINE KINASE"/>
    <property type="match status" value="1"/>
</dbReference>
<comment type="catalytic activity">
    <reaction evidence="1">
        <text>ATP + protein L-histidine = ADP + protein N-phospho-L-histidine.</text>
        <dbReference type="EC" id="2.7.13.3"/>
    </reaction>
</comment>
<evidence type="ECO:0000313" key="10">
    <source>
        <dbReference type="Proteomes" id="UP000035068"/>
    </source>
</evidence>
<protein>
    <recommendedName>
        <fullName evidence="2">histidine kinase</fullName>
        <ecNumber evidence="2">2.7.13.3</ecNumber>
    </recommendedName>
</protein>
<dbReference type="EC" id="2.7.13.3" evidence="2"/>
<dbReference type="PROSITE" id="PS50109">
    <property type="entry name" value="HIS_KIN"/>
    <property type="match status" value="1"/>
</dbReference>
<dbReference type="InterPro" id="IPR003661">
    <property type="entry name" value="HisK_dim/P_dom"/>
</dbReference>
<dbReference type="Gene3D" id="1.10.287.130">
    <property type="match status" value="1"/>
</dbReference>
<dbReference type="AlphaFoldDB" id="A0A0C2HRZ2"/>
<dbReference type="InterPro" id="IPR005467">
    <property type="entry name" value="His_kinase_dom"/>
</dbReference>
<evidence type="ECO:0000256" key="3">
    <source>
        <dbReference type="ARBA" id="ARBA00022553"/>
    </source>
</evidence>
<name>A0A0C2HRZ2_9BACT</name>
<dbReference type="SMART" id="SM00387">
    <property type="entry name" value="HATPase_c"/>
    <property type="match status" value="1"/>
</dbReference>
<feature type="coiled-coil region" evidence="6">
    <location>
        <begin position="73"/>
        <end position="111"/>
    </location>
</feature>
<evidence type="ECO:0000256" key="4">
    <source>
        <dbReference type="ARBA" id="ARBA00022679"/>
    </source>
</evidence>
<dbReference type="InterPro" id="IPR036890">
    <property type="entry name" value="HATPase_C_sf"/>
</dbReference>
<dbReference type="EMBL" id="JWJD01000010">
    <property type="protein sequence ID" value="KIH75537.1"/>
    <property type="molecule type" value="Genomic_DNA"/>
</dbReference>
<dbReference type="GO" id="GO:0007234">
    <property type="term" value="P:osmosensory signaling via phosphorelay pathway"/>
    <property type="evidence" value="ECO:0007669"/>
    <property type="project" value="TreeGrafter"/>
</dbReference>
<feature type="domain" description="Histidine kinase" evidence="8">
    <location>
        <begin position="118"/>
        <end position="333"/>
    </location>
</feature>
<dbReference type="FunFam" id="1.10.287.130:FF:000070">
    <property type="entry name" value="Histidine kinase sensor protein"/>
    <property type="match status" value="1"/>
</dbReference>
<dbReference type="InterPro" id="IPR004358">
    <property type="entry name" value="Sig_transdc_His_kin-like_C"/>
</dbReference>
<keyword evidence="7" id="KW-1133">Transmembrane helix</keyword>
<evidence type="ECO:0000313" key="9">
    <source>
        <dbReference type="EMBL" id="KIH75537.1"/>
    </source>
</evidence>
<keyword evidence="4" id="KW-0808">Transferase</keyword>
<dbReference type="CDD" id="cd00082">
    <property type="entry name" value="HisKA"/>
    <property type="match status" value="1"/>
</dbReference>
<dbReference type="InterPro" id="IPR003594">
    <property type="entry name" value="HATPase_dom"/>
</dbReference>
<accession>A0A0C2HRZ2</accession>
<dbReference type="InterPro" id="IPR050351">
    <property type="entry name" value="BphY/WalK/GraS-like"/>
</dbReference>
<reference evidence="9 10" key="1">
    <citation type="submission" date="2014-12" db="EMBL/GenBank/DDBJ databases">
        <title>Genomes of Geoalkalibacter ferrihydriticus and Geoalkalibacter subterraneus, two haloalkaliphilic metal-reducing members of the Geobacteraceae.</title>
        <authorList>
            <person name="Badalamenti J.P."/>
            <person name="Torres C.I."/>
            <person name="Krajmalnik-Brown R."/>
            <person name="Bond D.R."/>
        </authorList>
    </citation>
    <scope>NUCLEOTIDE SEQUENCE [LARGE SCALE GENOMIC DNA]</scope>
    <source>
        <strain evidence="9 10">DSM 17813</strain>
    </source>
</reference>
<dbReference type="SMART" id="SM00388">
    <property type="entry name" value="HisKA"/>
    <property type="match status" value="1"/>
</dbReference>
<gene>
    <name evidence="9" type="ORF">GFER_16475</name>
</gene>
<keyword evidence="7" id="KW-0812">Transmembrane</keyword>
<proteinExistence type="predicted"/>
<dbReference type="FunFam" id="3.30.565.10:FF:000006">
    <property type="entry name" value="Sensor histidine kinase WalK"/>
    <property type="match status" value="1"/>
</dbReference>
<feature type="transmembrane region" description="Helical" evidence="7">
    <location>
        <begin position="16"/>
        <end position="35"/>
    </location>
</feature>
<dbReference type="GO" id="GO:0030295">
    <property type="term" value="F:protein kinase activator activity"/>
    <property type="evidence" value="ECO:0007669"/>
    <property type="project" value="TreeGrafter"/>
</dbReference>
<dbReference type="SUPFAM" id="SSF47384">
    <property type="entry name" value="Homodimeric domain of signal transducing histidine kinase"/>
    <property type="match status" value="1"/>
</dbReference>
<dbReference type="Gene3D" id="3.30.565.10">
    <property type="entry name" value="Histidine kinase-like ATPase, C-terminal domain"/>
    <property type="match status" value="1"/>
</dbReference>
<evidence type="ECO:0000256" key="5">
    <source>
        <dbReference type="ARBA" id="ARBA00022777"/>
    </source>
</evidence>
<evidence type="ECO:0000256" key="1">
    <source>
        <dbReference type="ARBA" id="ARBA00000085"/>
    </source>
</evidence>
<keyword evidence="3" id="KW-0597">Phosphoprotein</keyword>
<keyword evidence="5" id="KW-0418">Kinase</keyword>
<keyword evidence="6" id="KW-0175">Coiled coil</keyword>
<keyword evidence="10" id="KW-1185">Reference proteome</keyword>
<dbReference type="PANTHER" id="PTHR42878:SF15">
    <property type="entry name" value="BACTERIOPHYTOCHROME"/>
    <property type="match status" value="1"/>
</dbReference>
<evidence type="ECO:0000256" key="6">
    <source>
        <dbReference type="SAM" id="Coils"/>
    </source>
</evidence>
<keyword evidence="7" id="KW-0472">Membrane</keyword>
<comment type="caution">
    <text evidence="9">The sequence shown here is derived from an EMBL/GenBank/DDBJ whole genome shotgun (WGS) entry which is preliminary data.</text>
</comment>
<dbReference type="GO" id="GO:0000156">
    <property type="term" value="F:phosphorelay response regulator activity"/>
    <property type="evidence" value="ECO:0007669"/>
    <property type="project" value="TreeGrafter"/>
</dbReference>
<sequence>MALSDSAEYESSRPTWVALRIALIYLTLSVLWIYFSDRLLIFLVDDPARLTRLQTAKGWLFVSVSGLLIYFLVRRALYQAHAAQVQIRQLNQELELRIAERTAQLQAANRELKAFSYSVSHDLKAPLRGIDGYSRLLEEEFHERLNAEGRGFLRNIRQGASRMQQLIEDLLSYAHMEQRTLQRTSVDLNLFLREVSADCEAELKRRGGELRIEVPALRVRADHEGLHIVLRNLLENSLKFSHGIQAPCIEIGGRLEGDKAILWVRDNGIGFEEKFRERIFDIFQRLHLTEDYSGTGIGLALVRRAMQRMGGRVWAEGASGAGAVFYLELPAVLKDEY</sequence>
<dbReference type="InterPro" id="IPR036097">
    <property type="entry name" value="HisK_dim/P_sf"/>
</dbReference>
<feature type="transmembrane region" description="Helical" evidence="7">
    <location>
        <begin position="56"/>
        <end position="73"/>
    </location>
</feature>
<dbReference type="Pfam" id="PF00512">
    <property type="entry name" value="HisKA"/>
    <property type="match status" value="1"/>
</dbReference>
<dbReference type="Pfam" id="PF02518">
    <property type="entry name" value="HATPase_c"/>
    <property type="match status" value="1"/>
</dbReference>
<dbReference type="SUPFAM" id="SSF55874">
    <property type="entry name" value="ATPase domain of HSP90 chaperone/DNA topoisomerase II/histidine kinase"/>
    <property type="match status" value="1"/>
</dbReference>
<evidence type="ECO:0000256" key="7">
    <source>
        <dbReference type="SAM" id="Phobius"/>
    </source>
</evidence>